<protein>
    <submittedName>
        <fullName evidence="1">Uncharacterized protein</fullName>
    </submittedName>
</protein>
<accession>A0A9Q1JDT6</accession>
<dbReference type="EMBL" id="JAINUF010000001">
    <property type="protein sequence ID" value="KAJ8382033.1"/>
    <property type="molecule type" value="Genomic_DNA"/>
</dbReference>
<organism evidence="1 2">
    <name type="scientific">Synaphobranchus kaupii</name>
    <name type="common">Kaup's arrowtooth eel</name>
    <dbReference type="NCBI Taxonomy" id="118154"/>
    <lineage>
        <taxon>Eukaryota</taxon>
        <taxon>Metazoa</taxon>
        <taxon>Chordata</taxon>
        <taxon>Craniata</taxon>
        <taxon>Vertebrata</taxon>
        <taxon>Euteleostomi</taxon>
        <taxon>Actinopterygii</taxon>
        <taxon>Neopterygii</taxon>
        <taxon>Teleostei</taxon>
        <taxon>Anguilliformes</taxon>
        <taxon>Synaphobranchidae</taxon>
        <taxon>Synaphobranchus</taxon>
    </lineage>
</organism>
<dbReference type="Proteomes" id="UP001152622">
    <property type="component" value="Chromosome 1"/>
</dbReference>
<dbReference type="AlphaFoldDB" id="A0A9Q1JDT6"/>
<gene>
    <name evidence="1" type="ORF">SKAU_G00028110</name>
</gene>
<proteinExistence type="predicted"/>
<comment type="caution">
    <text evidence="1">The sequence shown here is derived from an EMBL/GenBank/DDBJ whole genome shotgun (WGS) entry which is preliminary data.</text>
</comment>
<name>A0A9Q1JDT6_SYNKA</name>
<keyword evidence="2" id="KW-1185">Reference proteome</keyword>
<sequence>MKVVKDISSRRFLPISVIFAVGKRTFSVWRPSGLDFCVAVVGARGVNAHRHPYVTEAPWLAELLHRSTAPCLNYNWINGICEKKITELTSNLL</sequence>
<evidence type="ECO:0000313" key="2">
    <source>
        <dbReference type="Proteomes" id="UP001152622"/>
    </source>
</evidence>
<evidence type="ECO:0000313" key="1">
    <source>
        <dbReference type="EMBL" id="KAJ8382033.1"/>
    </source>
</evidence>
<reference evidence="1" key="1">
    <citation type="journal article" date="2023" name="Science">
        <title>Genome structures resolve the early diversification of teleost fishes.</title>
        <authorList>
            <person name="Parey E."/>
            <person name="Louis A."/>
            <person name="Montfort J."/>
            <person name="Bouchez O."/>
            <person name="Roques C."/>
            <person name="Iampietro C."/>
            <person name="Lluch J."/>
            <person name="Castinel A."/>
            <person name="Donnadieu C."/>
            <person name="Desvignes T."/>
            <person name="Floi Bucao C."/>
            <person name="Jouanno E."/>
            <person name="Wen M."/>
            <person name="Mejri S."/>
            <person name="Dirks R."/>
            <person name="Jansen H."/>
            <person name="Henkel C."/>
            <person name="Chen W.J."/>
            <person name="Zahm M."/>
            <person name="Cabau C."/>
            <person name="Klopp C."/>
            <person name="Thompson A.W."/>
            <person name="Robinson-Rechavi M."/>
            <person name="Braasch I."/>
            <person name="Lecointre G."/>
            <person name="Bobe J."/>
            <person name="Postlethwait J.H."/>
            <person name="Berthelot C."/>
            <person name="Roest Crollius H."/>
            <person name="Guiguen Y."/>
        </authorList>
    </citation>
    <scope>NUCLEOTIDE SEQUENCE</scope>
    <source>
        <strain evidence="1">WJC10195</strain>
    </source>
</reference>